<reference evidence="3" key="2">
    <citation type="submission" date="2021-04" db="EMBL/GenBank/DDBJ databases">
        <authorList>
            <person name="Gilroy R."/>
        </authorList>
    </citation>
    <scope>NUCLEOTIDE SEQUENCE</scope>
    <source>
        <strain evidence="3">ChiHjej10B9-743</strain>
    </source>
</reference>
<feature type="transmembrane region" description="Helical" evidence="1">
    <location>
        <begin position="47"/>
        <end position="67"/>
    </location>
</feature>
<evidence type="ECO:0000313" key="4">
    <source>
        <dbReference type="Proteomes" id="UP000824133"/>
    </source>
</evidence>
<keyword evidence="1" id="KW-0812">Transmembrane</keyword>
<name>A0A9D1Z9L8_9ACTN</name>
<gene>
    <name evidence="3" type="ORF">IAA42_02235</name>
</gene>
<proteinExistence type="predicted"/>
<feature type="domain" description="DZANK-type" evidence="2">
    <location>
        <begin position="96"/>
        <end position="138"/>
    </location>
</feature>
<reference evidence="3" key="1">
    <citation type="journal article" date="2021" name="PeerJ">
        <title>Extensive microbial diversity within the chicken gut microbiome revealed by metagenomics and culture.</title>
        <authorList>
            <person name="Gilroy R."/>
            <person name="Ravi A."/>
            <person name="Getino M."/>
            <person name="Pursley I."/>
            <person name="Horton D.L."/>
            <person name="Alikhan N.F."/>
            <person name="Baker D."/>
            <person name="Gharbi K."/>
            <person name="Hall N."/>
            <person name="Watson M."/>
            <person name="Adriaenssens E.M."/>
            <person name="Foster-Nyarko E."/>
            <person name="Jarju S."/>
            <person name="Secka A."/>
            <person name="Antonio M."/>
            <person name="Oren A."/>
            <person name="Chaudhuri R.R."/>
            <person name="La Ragione R."/>
            <person name="Hildebrand F."/>
            <person name="Pallen M.J."/>
        </authorList>
    </citation>
    <scope>NUCLEOTIDE SEQUENCE</scope>
    <source>
        <strain evidence="3">ChiHjej10B9-743</strain>
    </source>
</reference>
<organism evidence="3 4">
    <name type="scientific">Candidatus Olsenella excrementavium</name>
    <dbReference type="NCBI Taxonomy" id="2838709"/>
    <lineage>
        <taxon>Bacteria</taxon>
        <taxon>Bacillati</taxon>
        <taxon>Actinomycetota</taxon>
        <taxon>Coriobacteriia</taxon>
        <taxon>Coriobacteriales</taxon>
        <taxon>Atopobiaceae</taxon>
        <taxon>Olsenella</taxon>
    </lineage>
</organism>
<evidence type="ECO:0000313" key="3">
    <source>
        <dbReference type="EMBL" id="HIY79241.1"/>
    </source>
</evidence>
<dbReference type="AlphaFoldDB" id="A0A9D1Z9L8"/>
<dbReference type="GO" id="GO:0005886">
    <property type="term" value="C:plasma membrane"/>
    <property type="evidence" value="ECO:0007669"/>
    <property type="project" value="UniProtKB-SubCell"/>
</dbReference>
<sequence length="144" mass="16759">MQELLDQLITPEVRMVLYLMVVCVVMLYILSIVYVIRDAQRRGAEPWWMWAIISVIPIVGLLAYVILRPSSYLIDREEQDLDIALREHQLSHYGICPKCGAPIDRDFVVCPICNTQVRNVCPTCHRPLNADWKVCPYCRTRIQQ</sequence>
<accession>A0A9D1Z9L8</accession>
<protein>
    <submittedName>
        <fullName evidence="3">Zinc ribbon domain-containing protein</fullName>
    </submittedName>
</protein>
<keyword evidence="1" id="KW-0472">Membrane</keyword>
<evidence type="ECO:0000259" key="2">
    <source>
        <dbReference type="Pfam" id="PF12773"/>
    </source>
</evidence>
<dbReference type="Proteomes" id="UP000824133">
    <property type="component" value="Unassembled WGS sequence"/>
</dbReference>
<dbReference type="Pfam" id="PF12773">
    <property type="entry name" value="DZR"/>
    <property type="match status" value="1"/>
</dbReference>
<dbReference type="InterPro" id="IPR025874">
    <property type="entry name" value="DZR"/>
</dbReference>
<evidence type="ECO:0000256" key="1">
    <source>
        <dbReference type="SAM" id="Phobius"/>
    </source>
</evidence>
<dbReference type="EMBL" id="DXCP01000015">
    <property type="protein sequence ID" value="HIY79241.1"/>
    <property type="molecule type" value="Genomic_DNA"/>
</dbReference>
<feature type="transmembrane region" description="Helical" evidence="1">
    <location>
        <begin position="15"/>
        <end position="35"/>
    </location>
</feature>
<keyword evidence="1" id="KW-1133">Transmembrane helix</keyword>
<comment type="caution">
    <text evidence="3">The sequence shown here is derived from an EMBL/GenBank/DDBJ whole genome shotgun (WGS) entry which is preliminary data.</text>
</comment>